<dbReference type="Gene3D" id="3.40.525.10">
    <property type="entry name" value="CRAL-TRIO lipid binding domain"/>
    <property type="match status" value="1"/>
</dbReference>
<dbReference type="Proteomes" id="UP001153069">
    <property type="component" value="Unassembled WGS sequence"/>
</dbReference>
<protein>
    <submittedName>
        <fullName evidence="1">Uncharacterized protein</fullName>
    </submittedName>
</protein>
<dbReference type="EMBL" id="CAICTM010000787">
    <property type="protein sequence ID" value="CAB9516501.1"/>
    <property type="molecule type" value="Genomic_DNA"/>
</dbReference>
<dbReference type="AlphaFoldDB" id="A0A9N8E850"/>
<dbReference type="OrthoDB" id="18234at2759"/>
<evidence type="ECO:0000313" key="1">
    <source>
        <dbReference type="EMBL" id="CAB9516501.1"/>
    </source>
</evidence>
<evidence type="ECO:0000313" key="2">
    <source>
        <dbReference type="Proteomes" id="UP001153069"/>
    </source>
</evidence>
<proteinExistence type="predicted"/>
<name>A0A9N8E850_9STRA</name>
<accession>A0A9N8E850</accession>
<sequence>MQELQSKSEYYVYGCKSSNRRNNHHYYGLRFLSDFEIVQVALIDQDNIEEALERIYKLQAFRQEYDCVSSCVEAHGQDAIQRCMDLFPGLLLSVSYQASLGNHVFASDLTKLYRSIVESSSSSEDMTAVVLVACYVVFQATNPDFESMRQGVVLLAECGGFCWTKNFKLSLFQKFWVELGGVYPMKLKKLRHFHTSMFFNLLQSMGRPFLPKDVKEAFEIGCCSVLGRLDNVYLSPSVAAANARFKRRIKVCLQTRQENASSFKL</sequence>
<dbReference type="SUPFAM" id="SSF52087">
    <property type="entry name" value="CRAL/TRIO domain"/>
    <property type="match status" value="1"/>
</dbReference>
<reference evidence="1" key="1">
    <citation type="submission" date="2020-06" db="EMBL/GenBank/DDBJ databases">
        <authorList>
            <consortium name="Plant Systems Biology data submission"/>
        </authorList>
    </citation>
    <scope>NUCLEOTIDE SEQUENCE</scope>
    <source>
        <strain evidence="1">D6</strain>
    </source>
</reference>
<organism evidence="1 2">
    <name type="scientific">Seminavis robusta</name>
    <dbReference type="NCBI Taxonomy" id="568900"/>
    <lineage>
        <taxon>Eukaryota</taxon>
        <taxon>Sar</taxon>
        <taxon>Stramenopiles</taxon>
        <taxon>Ochrophyta</taxon>
        <taxon>Bacillariophyta</taxon>
        <taxon>Bacillariophyceae</taxon>
        <taxon>Bacillariophycidae</taxon>
        <taxon>Naviculales</taxon>
        <taxon>Naviculaceae</taxon>
        <taxon>Seminavis</taxon>
    </lineage>
</organism>
<dbReference type="InterPro" id="IPR036865">
    <property type="entry name" value="CRAL-TRIO_dom_sf"/>
</dbReference>
<comment type="caution">
    <text evidence="1">The sequence shown here is derived from an EMBL/GenBank/DDBJ whole genome shotgun (WGS) entry which is preliminary data.</text>
</comment>
<keyword evidence="2" id="KW-1185">Reference proteome</keyword>
<gene>
    <name evidence="1" type="ORF">SEMRO_788_G202440.1</name>
</gene>